<dbReference type="PRINTS" id="PR00419">
    <property type="entry name" value="ADXRDTASE"/>
</dbReference>
<dbReference type="Gene3D" id="1.10.1060.10">
    <property type="entry name" value="Alpha-helical ferredoxin"/>
    <property type="match status" value="1"/>
</dbReference>
<dbReference type="Pfam" id="PF07992">
    <property type="entry name" value="Pyr_redox_2"/>
    <property type="match status" value="1"/>
</dbReference>
<dbReference type="RefSeq" id="WP_406789240.1">
    <property type="nucleotide sequence ID" value="NZ_JBJIAA010000018.1"/>
</dbReference>
<gene>
    <name evidence="2" type="primary">gltA</name>
    <name evidence="2" type="ORF">ACJDT4_19415</name>
</gene>
<dbReference type="PROSITE" id="PS51379">
    <property type="entry name" value="4FE4S_FER_2"/>
    <property type="match status" value="1"/>
</dbReference>
<accession>A0ABW8TJZ3</accession>
<evidence type="ECO:0000259" key="1">
    <source>
        <dbReference type="PROSITE" id="PS51379"/>
    </source>
</evidence>
<dbReference type="PANTHER" id="PTHR42783">
    <property type="entry name" value="GLUTAMATE SYNTHASE [NADPH] SMALL CHAIN"/>
    <property type="match status" value="1"/>
</dbReference>
<dbReference type="SUPFAM" id="SSF46548">
    <property type="entry name" value="alpha-helical ferredoxin"/>
    <property type="match status" value="1"/>
</dbReference>
<dbReference type="InterPro" id="IPR006004">
    <property type="entry name" value="SudA-like"/>
</dbReference>
<dbReference type="NCBIfam" id="TIGR01316">
    <property type="entry name" value="gltA"/>
    <property type="match status" value="1"/>
</dbReference>
<dbReference type="Pfam" id="PF14691">
    <property type="entry name" value="Fer4_20"/>
    <property type="match status" value="1"/>
</dbReference>
<dbReference type="InterPro" id="IPR036188">
    <property type="entry name" value="FAD/NAD-bd_sf"/>
</dbReference>
<evidence type="ECO:0000313" key="3">
    <source>
        <dbReference type="Proteomes" id="UP001623592"/>
    </source>
</evidence>
<dbReference type="InterPro" id="IPR009051">
    <property type="entry name" value="Helical_ferredxn"/>
</dbReference>
<reference evidence="2 3" key="1">
    <citation type="submission" date="2024-11" db="EMBL/GenBank/DDBJ databases">
        <authorList>
            <person name="Heng Y.C."/>
            <person name="Lim A.C.H."/>
            <person name="Lee J.K.Y."/>
            <person name="Kittelmann S."/>
        </authorList>
    </citation>
    <scope>NUCLEOTIDE SEQUENCE [LARGE SCALE GENOMIC DNA]</scope>
    <source>
        <strain evidence="2 3">WILCCON 0114</strain>
    </source>
</reference>
<comment type="caution">
    <text evidence="2">The sequence shown here is derived from an EMBL/GenBank/DDBJ whole genome shotgun (WGS) entry which is preliminary data.</text>
</comment>
<dbReference type="PANTHER" id="PTHR42783:SF3">
    <property type="entry name" value="GLUTAMATE SYNTHASE [NADPH] SMALL CHAIN-RELATED"/>
    <property type="match status" value="1"/>
</dbReference>
<dbReference type="InterPro" id="IPR028261">
    <property type="entry name" value="DPD_II"/>
</dbReference>
<dbReference type="Proteomes" id="UP001623592">
    <property type="component" value="Unassembled WGS sequence"/>
</dbReference>
<protein>
    <submittedName>
        <fullName evidence="2">NADPH-dependent glutamate synthase</fullName>
        <ecNumber evidence="2">1.4.1.13</ecNumber>
    </submittedName>
</protein>
<dbReference type="InterPro" id="IPR023753">
    <property type="entry name" value="FAD/NAD-binding_dom"/>
</dbReference>
<dbReference type="InterPro" id="IPR017896">
    <property type="entry name" value="4Fe4S_Fe-S-bd"/>
</dbReference>
<dbReference type="EMBL" id="JBJIAA010000018">
    <property type="protein sequence ID" value="MFL0252586.1"/>
    <property type="molecule type" value="Genomic_DNA"/>
</dbReference>
<dbReference type="EC" id="1.4.1.13" evidence="2"/>
<dbReference type="SUPFAM" id="SSF51971">
    <property type="entry name" value="Nucleotide-binding domain"/>
    <property type="match status" value="1"/>
</dbReference>
<proteinExistence type="predicted"/>
<keyword evidence="2" id="KW-0560">Oxidoreductase</keyword>
<name>A0ABW8TJZ3_9CLOT</name>
<evidence type="ECO:0000313" key="2">
    <source>
        <dbReference type="EMBL" id="MFL0252586.1"/>
    </source>
</evidence>
<feature type="domain" description="4Fe-4S ferredoxin-type" evidence="1">
    <location>
        <begin position="31"/>
        <end position="63"/>
    </location>
</feature>
<keyword evidence="3" id="KW-1185">Reference proteome</keyword>
<organism evidence="2 3">
    <name type="scientific">Clostridium neuense</name>
    <dbReference type="NCBI Taxonomy" id="1728934"/>
    <lineage>
        <taxon>Bacteria</taxon>
        <taxon>Bacillati</taxon>
        <taxon>Bacillota</taxon>
        <taxon>Clostridia</taxon>
        <taxon>Eubacteriales</taxon>
        <taxon>Clostridiaceae</taxon>
        <taxon>Clostridium</taxon>
    </lineage>
</organism>
<sequence length="461" mass="49908">MDRMKRIPMKEQEVKARIKNFNEVCLGYTPEEAKMEAERCLQCKNPRCVKNCPVSNNIPEFIKCIKEGEYAKAGEIISRTSTLPAVCGRVCPQELQCEGGCVLGIKGEPTSIGRLERFVADWCRNNDVKFVDKAPAVGKKVAVVGSGPAGLACAGDLAKLGYDVTIFEALHELGGVLAWGIPEFVLPKEIVKHEVENLKELGVKIEKNVLVGRTISVDDLLGEEGFSAVFLGTGAAVPNFMGISGESLNGVCSANEFLTKNNLMKDYDSGYDTPLIAGKKVVVVGGGNVAIDAVRAAIRVGAEAHIVYRRTEKEMPARVEEVKFAKAEGIQFHLLTNPIEIIGDEYGFVKGVKCIKMELGEPDESGRRRPVEIEGSEFVIPSDMVIMAIGTRASSLISSTTDNIEVNRKNCFIIDEETGKTTKPHVYAGGDNVTGPQTVILAMAAGRRAAKAIDMELKGEK</sequence>
<dbReference type="Gene3D" id="3.50.50.60">
    <property type="entry name" value="FAD/NAD(P)-binding domain"/>
    <property type="match status" value="2"/>
</dbReference>
<dbReference type="GO" id="GO:0004355">
    <property type="term" value="F:glutamate synthase (NADPH) activity"/>
    <property type="evidence" value="ECO:0007669"/>
    <property type="project" value="UniProtKB-EC"/>
</dbReference>